<feature type="binding site" evidence="6">
    <location>
        <begin position="129"/>
        <end position="130"/>
    </location>
    <ligand>
        <name>S-adenosyl-L-methionine</name>
        <dbReference type="ChEBI" id="CHEBI:59789"/>
    </ligand>
</feature>
<dbReference type="AlphaFoldDB" id="A0A871Y6M2"/>
<dbReference type="Pfam" id="PF02527">
    <property type="entry name" value="GidB"/>
    <property type="match status" value="1"/>
</dbReference>
<evidence type="ECO:0000313" key="7">
    <source>
        <dbReference type="EMBL" id="QOV08921.1"/>
    </source>
</evidence>
<keyword evidence="5 6" id="KW-0949">S-adenosyl-L-methionine</keyword>
<reference evidence="7" key="1">
    <citation type="submission" date="2020-10" db="EMBL/GenBank/DDBJ databases">
        <title>Diverse heliorhodopsins detected via functional metagenomics in peat lake Actinobacteria, Chloroflexi and Archaea.</title>
        <authorList>
            <person name="Chazan A."/>
            <person name="Rozenberg A."/>
            <person name="Tahan R."/>
            <person name="Mannen K."/>
            <person name="Nagata T."/>
            <person name="Yaish S."/>
            <person name="Larom S."/>
            <person name="Kandori H."/>
            <person name="Inoue K."/>
            <person name="Beja O."/>
            <person name="Pushkarev A."/>
        </authorList>
    </citation>
    <scope>NUCLEOTIDE SEQUENCE</scope>
</reference>
<evidence type="ECO:0000256" key="2">
    <source>
        <dbReference type="ARBA" id="ARBA00022552"/>
    </source>
</evidence>
<keyword evidence="2 6" id="KW-0698">rRNA processing</keyword>
<dbReference type="GO" id="GO:0005829">
    <property type="term" value="C:cytosol"/>
    <property type="evidence" value="ECO:0007669"/>
    <property type="project" value="TreeGrafter"/>
</dbReference>
<sequence>MTDETDAVSRETAAVAKAVEQWPTAFPLLQRYHEWLATAGVERGLIGPREADKLWDRHINNSAVLSELVPADASVIDVGSGAGLPGIPLQIVRPDLTITLLEPLARRVEFLEEVIADLGLATTVVRGRAEDQKGLSAQVVTSRAVAALPKLLTWCWPLVAPGGSILALKGAQAAAEIEAASKYLTKRNLAAEVRSVGAGVVDPLTTVVSVHRRVVTDLDSKVRA</sequence>
<organism evidence="7">
    <name type="scientific">uncultured Actinomycetes bacterium</name>
    <dbReference type="NCBI Taxonomy" id="152507"/>
    <lineage>
        <taxon>Bacteria</taxon>
        <taxon>Bacillati</taxon>
        <taxon>Actinomycetota</taxon>
        <taxon>Actinomycetes</taxon>
        <taxon>environmental samples</taxon>
    </lineage>
</organism>
<dbReference type="InterPro" id="IPR003682">
    <property type="entry name" value="rRNA_ssu_MeTfrase_G"/>
</dbReference>
<dbReference type="EMBL" id="MW122876">
    <property type="protein sequence ID" value="QOV08921.1"/>
    <property type="molecule type" value="Genomic_DNA"/>
</dbReference>
<proteinExistence type="inferred from homology"/>
<dbReference type="GO" id="GO:0070043">
    <property type="term" value="F:rRNA (guanine-N7-)-methyltransferase activity"/>
    <property type="evidence" value="ECO:0007669"/>
    <property type="project" value="UniProtKB-UniRule"/>
</dbReference>
<dbReference type="HAMAP" id="MF_00074">
    <property type="entry name" value="16SrRNA_methyltr_G"/>
    <property type="match status" value="1"/>
</dbReference>
<keyword evidence="3 6" id="KW-0489">Methyltransferase</keyword>
<protein>
    <recommendedName>
        <fullName evidence="6">Ribosomal RNA small subunit methyltransferase G</fullName>
        <ecNumber evidence="6">2.1.1.-</ecNumber>
    </recommendedName>
    <alternativeName>
        <fullName evidence="6">16S rRNA 7-methylguanosine methyltransferase</fullName>
        <shortName evidence="6">16S rRNA m7G methyltransferase</shortName>
    </alternativeName>
</protein>
<dbReference type="Gene3D" id="3.40.50.150">
    <property type="entry name" value="Vaccinia Virus protein VP39"/>
    <property type="match status" value="1"/>
</dbReference>
<dbReference type="EC" id="2.1.1.-" evidence="6"/>
<feature type="binding site" evidence="6">
    <location>
        <position position="84"/>
    </location>
    <ligand>
        <name>S-adenosyl-L-methionine</name>
        <dbReference type="ChEBI" id="CHEBI:59789"/>
    </ligand>
</feature>
<dbReference type="NCBIfam" id="TIGR00138">
    <property type="entry name" value="rsmG_gidB"/>
    <property type="match status" value="1"/>
</dbReference>
<dbReference type="SUPFAM" id="SSF53335">
    <property type="entry name" value="S-adenosyl-L-methionine-dependent methyltransferases"/>
    <property type="match status" value="1"/>
</dbReference>
<keyword evidence="1 6" id="KW-0963">Cytoplasm</keyword>
<evidence type="ECO:0000256" key="3">
    <source>
        <dbReference type="ARBA" id="ARBA00022603"/>
    </source>
</evidence>
<comment type="function">
    <text evidence="6">Specifically methylates the N7 position of a guanine in 16S rRNA.</text>
</comment>
<evidence type="ECO:0000256" key="5">
    <source>
        <dbReference type="ARBA" id="ARBA00022691"/>
    </source>
</evidence>
<evidence type="ECO:0000256" key="4">
    <source>
        <dbReference type="ARBA" id="ARBA00022679"/>
    </source>
</evidence>
<evidence type="ECO:0000256" key="6">
    <source>
        <dbReference type="HAMAP-Rule" id="MF_00074"/>
    </source>
</evidence>
<feature type="binding site" evidence="6">
    <location>
        <position position="143"/>
    </location>
    <ligand>
        <name>S-adenosyl-L-methionine</name>
        <dbReference type="ChEBI" id="CHEBI:59789"/>
    </ligand>
</feature>
<dbReference type="PANTHER" id="PTHR31760:SF0">
    <property type="entry name" value="S-ADENOSYL-L-METHIONINE-DEPENDENT METHYLTRANSFERASES SUPERFAMILY PROTEIN"/>
    <property type="match status" value="1"/>
</dbReference>
<dbReference type="PANTHER" id="PTHR31760">
    <property type="entry name" value="S-ADENOSYL-L-METHIONINE-DEPENDENT METHYLTRANSFERASES SUPERFAMILY PROTEIN"/>
    <property type="match status" value="1"/>
</dbReference>
<keyword evidence="4 6" id="KW-0808">Transferase</keyword>
<feature type="binding site" evidence="6">
    <location>
        <position position="79"/>
    </location>
    <ligand>
        <name>S-adenosyl-L-methionine</name>
        <dbReference type="ChEBI" id="CHEBI:59789"/>
    </ligand>
</feature>
<dbReference type="InterPro" id="IPR029063">
    <property type="entry name" value="SAM-dependent_MTases_sf"/>
</dbReference>
<comment type="similarity">
    <text evidence="6">Belongs to the methyltransferase superfamily. RNA methyltransferase RsmG family.</text>
</comment>
<comment type="caution">
    <text evidence="6">Lacks conserved residue(s) required for the propagation of feature annotation.</text>
</comment>
<comment type="subcellular location">
    <subcellularLocation>
        <location evidence="6">Cytoplasm</location>
    </subcellularLocation>
</comment>
<name>A0A871Y6M2_9ACTN</name>
<evidence type="ECO:0000256" key="1">
    <source>
        <dbReference type="ARBA" id="ARBA00022490"/>
    </source>
</evidence>
<gene>
    <name evidence="6 7" type="primary">rsmG</name>
    <name evidence="7" type="ORF">HULAa55C9_00039</name>
</gene>
<accession>A0A871Y6M2</accession>